<dbReference type="InterPro" id="IPR056944">
    <property type="entry name" value="Tubby_C-like"/>
</dbReference>
<comment type="caution">
    <text evidence="2">The sequence shown here is derived from an EMBL/GenBank/DDBJ whole genome shotgun (WGS) entry which is preliminary data.</text>
</comment>
<evidence type="ECO:0000313" key="3">
    <source>
        <dbReference type="Proteomes" id="UP000018890"/>
    </source>
</evidence>
<dbReference type="Proteomes" id="UP000018890">
    <property type="component" value="Unassembled WGS sequence"/>
</dbReference>
<sequence length="174" mass="20232">MEDYDYYYEVPFNIASKKEVDVLNNKNQIEFVLQRFNQNLIDFLLSVRNPSTAVNIALKDTSNKKLVQAIDAWSLRRKFHITYSNNTQDKIIATETNNVKLLNKKLEFEINGGTYTISKDAFNKRTTMTKDNEEFILMERNRELGLKTNYIKILNNGLDVKLAICILHAFEIGV</sequence>
<dbReference type="AlphaFoldDB" id="W4Q5L8"/>
<accession>W4Q5L8</accession>
<dbReference type="EMBL" id="BAUT01000029">
    <property type="protein sequence ID" value="GAE26659.1"/>
    <property type="molecule type" value="Genomic_DNA"/>
</dbReference>
<evidence type="ECO:0000259" key="1">
    <source>
        <dbReference type="Pfam" id="PF23728"/>
    </source>
</evidence>
<dbReference type="RefSeq" id="WP_034746673.1">
    <property type="nucleotide sequence ID" value="NZ_BAUT01000029.1"/>
</dbReference>
<keyword evidence="3" id="KW-1185">Reference proteome</keyword>
<evidence type="ECO:0000313" key="2">
    <source>
        <dbReference type="EMBL" id="GAE26659.1"/>
    </source>
</evidence>
<dbReference type="OrthoDB" id="2974581at2"/>
<reference evidence="2" key="1">
    <citation type="journal article" date="2014" name="Genome Announc.">
        <title>Draft Genome Sequences of Three Alkaliphilic Bacillus Strains, Bacillus wakoensis JCM 9140T, Bacillus akibai JCM 9157T, and Bacillus hemicellulosilyticus JCM 9152T.</title>
        <authorList>
            <person name="Yuki M."/>
            <person name="Oshima K."/>
            <person name="Suda W."/>
            <person name="Oshida Y."/>
            <person name="Kitamura K."/>
            <person name="Iida T."/>
            <person name="Hattori M."/>
            <person name="Ohkuma M."/>
        </authorList>
    </citation>
    <scope>NUCLEOTIDE SEQUENCE [LARGE SCALE GENOMIC DNA]</scope>
    <source>
        <strain evidence="2">JCM 9140</strain>
    </source>
</reference>
<dbReference type="STRING" id="1236970.JCM9140_2743"/>
<protein>
    <recommendedName>
        <fullName evidence="1">Tubby C-terminal domain-containing protein</fullName>
    </recommendedName>
</protein>
<gene>
    <name evidence="2" type="ORF">JCM9140_2743</name>
</gene>
<name>W4Q5L8_9BACI</name>
<dbReference type="Pfam" id="PF23728">
    <property type="entry name" value="Tubby_C_like"/>
    <property type="match status" value="1"/>
</dbReference>
<organism evidence="2 3">
    <name type="scientific">Halalkalibacter wakoensis JCM 9140</name>
    <dbReference type="NCBI Taxonomy" id="1236970"/>
    <lineage>
        <taxon>Bacteria</taxon>
        <taxon>Bacillati</taxon>
        <taxon>Bacillota</taxon>
        <taxon>Bacilli</taxon>
        <taxon>Bacillales</taxon>
        <taxon>Bacillaceae</taxon>
        <taxon>Halalkalibacter</taxon>
    </lineage>
</organism>
<feature type="domain" description="Tubby C-terminal" evidence="1">
    <location>
        <begin position="6"/>
        <end position="173"/>
    </location>
</feature>
<proteinExistence type="predicted"/>